<gene>
    <name evidence="1" type="ORF">COV30_01140</name>
</gene>
<sequence length="233" mass="26213">MISKKYLIVSLVLIIGVLIGFNYSSAHFSKPTFRDKNGKTIESVICGDKEQAYSLDVSNHSNTKIWLLQTKNGKLQYEGELAVPSPLYTAVCNQDEGEYSTSVYHLDNGKKGAFIGSIKFYIEKPPFTCSLSVETNQSNNVIYVGENARFSWTINNVINPNVFKSYWYGTKNGVNDVSGAWTIFSGNVLKWTTDIYKESQVGEYTRKIQFRDSFNKNVCETNSVSVSVRLKPS</sequence>
<evidence type="ECO:0000313" key="2">
    <source>
        <dbReference type="Proteomes" id="UP000230208"/>
    </source>
</evidence>
<evidence type="ECO:0000313" key="1">
    <source>
        <dbReference type="EMBL" id="PIR41907.1"/>
    </source>
</evidence>
<reference evidence="1 2" key="1">
    <citation type="submission" date="2017-09" db="EMBL/GenBank/DDBJ databases">
        <title>Depth-based differentiation of microbial function through sediment-hosted aquifers and enrichment of novel symbionts in the deep terrestrial subsurface.</title>
        <authorList>
            <person name="Probst A.J."/>
            <person name="Ladd B."/>
            <person name="Jarett J.K."/>
            <person name="Geller-Mcgrath D.E."/>
            <person name="Sieber C.M."/>
            <person name="Emerson J.B."/>
            <person name="Anantharaman K."/>
            <person name="Thomas B.C."/>
            <person name="Malmstrom R."/>
            <person name="Stieglmeier M."/>
            <person name="Klingl A."/>
            <person name="Woyke T."/>
            <person name="Ryan C.M."/>
            <person name="Banfield J.F."/>
        </authorList>
    </citation>
    <scope>NUCLEOTIDE SEQUENCE [LARGE SCALE GENOMIC DNA]</scope>
    <source>
        <strain evidence="1">CG10_big_fil_rev_8_21_14_0_10_37_15</strain>
    </source>
</reference>
<dbReference type="AlphaFoldDB" id="A0A2H0R5X2"/>
<dbReference type="EMBL" id="PCXP01000018">
    <property type="protein sequence ID" value="PIR41907.1"/>
    <property type="molecule type" value="Genomic_DNA"/>
</dbReference>
<protein>
    <submittedName>
        <fullName evidence="1">Uncharacterized protein</fullName>
    </submittedName>
</protein>
<feature type="non-terminal residue" evidence="1">
    <location>
        <position position="233"/>
    </location>
</feature>
<dbReference type="Proteomes" id="UP000230208">
    <property type="component" value="Unassembled WGS sequence"/>
</dbReference>
<proteinExistence type="predicted"/>
<organism evidence="1 2">
    <name type="scientific">Candidatus Yanofskybacteria bacterium CG10_big_fil_rev_8_21_14_0_10_37_15</name>
    <dbReference type="NCBI Taxonomy" id="1975097"/>
    <lineage>
        <taxon>Bacteria</taxon>
        <taxon>Candidatus Yanofskyibacteriota</taxon>
    </lineage>
</organism>
<accession>A0A2H0R5X2</accession>
<name>A0A2H0R5X2_9BACT</name>
<comment type="caution">
    <text evidence="1">The sequence shown here is derived from an EMBL/GenBank/DDBJ whole genome shotgun (WGS) entry which is preliminary data.</text>
</comment>